<dbReference type="EMBL" id="CAJJDM010000160">
    <property type="protein sequence ID" value="CAD8113409.1"/>
    <property type="molecule type" value="Genomic_DNA"/>
</dbReference>
<evidence type="ECO:0000256" key="4">
    <source>
        <dbReference type="ARBA" id="ARBA00023212"/>
    </source>
</evidence>
<comment type="subcellular location">
    <subcellularLocation>
        <location evidence="1">Cytoplasm</location>
        <location evidence="1">Cytoskeleton</location>
    </subcellularLocation>
</comment>
<evidence type="ECO:0000313" key="7">
    <source>
        <dbReference type="EMBL" id="CAD8113409.1"/>
    </source>
</evidence>
<dbReference type="AlphaFoldDB" id="A0A8S1QC85"/>
<dbReference type="GO" id="GO:0051011">
    <property type="term" value="F:microtubule minus-end binding"/>
    <property type="evidence" value="ECO:0007669"/>
    <property type="project" value="TreeGrafter"/>
</dbReference>
<dbReference type="GO" id="GO:0000278">
    <property type="term" value="P:mitotic cell cycle"/>
    <property type="evidence" value="ECO:0007669"/>
    <property type="project" value="TreeGrafter"/>
</dbReference>
<evidence type="ECO:0000256" key="3">
    <source>
        <dbReference type="ARBA" id="ARBA00022701"/>
    </source>
</evidence>
<dbReference type="GO" id="GO:0051225">
    <property type="term" value="P:spindle assembly"/>
    <property type="evidence" value="ECO:0007669"/>
    <property type="project" value="TreeGrafter"/>
</dbReference>
<organism evidence="7 8">
    <name type="scientific">Paramecium primaurelia</name>
    <dbReference type="NCBI Taxonomy" id="5886"/>
    <lineage>
        <taxon>Eukaryota</taxon>
        <taxon>Sar</taxon>
        <taxon>Alveolata</taxon>
        <taxon>Ciliophora</taxon>
        <taxon>Intramacronucleata</taxon>
        <taxon>Oligohymenophorea</taxon>
        <taxon>Peniculida</taxon>
        <taxon>Parameciidae</taxon>
        <taxon>Paramecium</taxon>
    </lineage>
</organism>
<protein>
    <recommendedName>
        <fullName evidence="6">Gamma tubulin complex component C-terminal domain-containing protein</fullName>
    </recommendedName>
</protein>
<dbReference type="GO" id="GO:0051321">
    <property type="term" value="P:meiotic cell cycle"/>
    <property type="evidence" value="ECO:0007669"/>
    <property type="project" value="TreeGrafter"/>
</dbReference>
<reference evidence="7" key="1">
    <citation type="submission" date="2021-01" db="EMBL/GenBank/DDBJ databases">
        <authorList>
            <consortium name="Genoscope - CEA"/>
            <person name="William W."/>
        </authorList>
    </citation>
    <scope>NUCLEOTIDE SEQUENCE</scope>
</reference>
<evidence type="ECO:0000259" key="6">
    <source>
        <dbReference type="Pfam" id="PF04130"/>
    </source>
</evidence>
<evidence type="ECO:0000256" key="1">
    <source>
        <dbReference type="ARBA" id="ARBA00004245"/>
    </source>
</evidence>
<dbReference type="Proteomes" id="UP000688137">
    <property type="component" value="Unassembled WGS sequence"/>
</dbReference>
<accession>A0A8S1QC85</accession>
<comment type="caution">
    <text evidence="7">The sequence shown here is derived from an EMBL/GenBank/DDBJ whole genome shotgun (WGS) entry which is preliminary data.</text>
</comment>
<sequence>MAIPNQFKTIKKAIQLNYQMMNEMQHFIKNFYSYLMLQAIERSWKKFIDECDKIQDLDGLIKIHELFISDILDRSFLNTKGESTQKLLFKLFDYIFRFKSCQELLLSYAKDQISQTDNQQLQLKNILNKQQNISRQNQNKKQDNIKSSLESRK</sequence>
<dbReference type="InterPro" id="IPR007259">
    <property type="entry name" value="GCP"/>
</dbReference>
<dbReference type="GO" id="GO:0043015">
    <property type="term" value="F:gamma-tubulin binding"/>
    <property type="evidence" value="ECO:0007669"/>
    <property type="project" value="InterPro"/>
</dbReference>
<dbReference type="GO" id="GO:0000922">
    <property type="term" value="C:spindle pole"/>
    <property type="evidence" value="ECO:0007669"/>
    <property type="project" value="InterPro"/>
</dbReference>
<dbReference type="PANTHER" id="PTHR19302:SF14">
    <property type="entry name" value="GAMMA-TUBULIN COMPLEX COMPONENT 3"/>
    <property type="match status" value="1"/>
</dbReference>
<dbReference type="PANTHER" id="PTHR19302">
    <property type="entry name" value="GAMMA TUBULIN COMPLEX PROTEIN"/>
    <property type="match status" value="1"/>
</dbReference>
<gene>
    <name evidence="7" type="ORF">PPRIM_AZ9-3.1.T1550045</name>
</gene>
<keyword evidence="3" id="KW-0493">Microtubule</keyword>
<keyword evidence="4" id="KW-0206">Cytoskeleton</keyword>
<keyword evidence="8" id="KW-1185">Reference proteome</keyword>
<dbReference type="GO" id="GO:0000930">
    <property type="term" value="C:gamma-tubulin complex"/>
    <property type="evidence" value="ECO:0007669"/>
    <property type="project" value="TreeGrafter"/>
</dbReference>
<proteinExistence type="predicted"/>
<dbReference type="GO" id="GO:0005874">
    <property type="term" value="C:microtubule"/>
    <property type="evidence" value="ECO:0007669"/>
    <property type="project" value="UniProtKB-KW"/>
</dbReference>
<feature type="domain" description="Gamma tubulin complex component C-terminal" evidence="6">
    <location>
        <begin position="15"/>
        <end position="136"/>
    </location>
</feature>
<feature type="region of interest" description="Disordered" evidence="5">
    <location>
        <begin position="133"/>
        <end position="153"/>
    </location>
</feature>
<name>A0A8S1QC85_PARPR</name>
<evidence type="ECO:0000256" key="2">
    <source>
        <dbReference type="ARBA" id="ARBA00022490"/>
    </source>
</evidence>
<dbReference type="Pfam" id="PF04130">
    <property type="entry name" value="GCP_C_terminal"/>
    <property type="match status" value="1"/>
</dbReference>
<dbReference type="GO" id="GO:0031122">
    <property type="term" value="P:cytoplasmic microtubule organization"/>
    <property type="evidence" value="ECO:0007669"/>
    <property type="project" value="TreeGrafter"/>
</dbReference>
<evidence type="ECO:0000256" key="5">
    <source>
        <dbReference type="SAM" id="MobiDB-lite"/>
    </source>
</evidence>
<dbReference type="InterPro" id="IPR040457">
    <property type="entry name" value="GCP_C"/>
</dbReference>
<keyword evidence="2" id="KW-0963">Cytoplasm</keyword>
<evidence type="ECO:0000313" key="8">
    <source>
        <dbReference type="Proteomes" id="UP000688137"/>
    </source>
</evidence>
<feature type="compositionally biased region" description="Basic and acidic residues" evidence="5">
    <location>
        <begin position="140"/>
        <end position="153"/>
    </location>
</feature>
<dbReference type="GO" id="GO:0007020">
    <property type="term" value="P:microtubule nucleation"/>
    <property type="evidence" value="ECO:0007669"/>
    <property type="project" value="InterPro"/>
</dbReference>